<dbReference type="OrthoDB" id="1523296at2"/>
<dbReference type="NCBIfam" id="TIGR03347">
    <property type="entry name" value="VI_chp_1"/>
    <property type="match status" value="1"/>
</dbReference>
<accession>A0A059USV4</accession>
<dbReference type="PANTHER" id="PTHR35564:SF4">
    <property type="entry name" value="CYTOPLASMIC PROTEIN"/>
    <property type="match status" value="1"/>
</dbReference>
<evidence type="ECO:0000313" key="2">
    <source>
        <dbReference type="EMBL" id="RNF84045.1"/>
    </source>
</evidence>
<protein>
    <submittedName>
        <fullName evidence="2">Type VI secretion system baseplate subunit TssG</fullName>
    </submittedName>
    <submittedName>
        <fullName evidence="1">Type VI secretion system protein</fullName>
    </submittedName>
</protein>
<dbReference type="InterPro" id="IPR010732">
    <property type="entry name" value="T6SS_TssG-like"/>
</dbReference>
<dbReference type="PANTHER" id="PTHR35564">
    <property type="match status" value="1"/>
</dbReference>
<evidence type="ECO:0000313" key="3">
    <source>
        <dbReference type="Proteomes" id="UP000050437"/>
    </source>
</evidence>
<dbReference type="Pfam" id="PF06996">
    <property type="entry name" value="T6SS_TssG"/>
    <property type="match status" value="1"/>
</dbReference>
<name>A0A059USV4_PSEPU</name>
<dbReference type="AlphaFoldDB" id="A0A059USV4"/>
<dbReference type="Proteomes" id="UP000278162">
    <property type="component" value="Unassembled WGS sequence"/>
</dbReference>
<gene>
    <name evidence="2" type="primary">tssG</name>
    <name evidence="2" type="ORF">EFK07_22960</name>
    <name evidence="1" type="ORF">HB13667_19580</name>
</gene>
<dbReference type="KEGG" id="ppud:DW66_3097"/>
<dbReference type="GeneID" id="97168372"/>
<comment type="caution">
    <text evidence="1">The sequence shown here is derived from an EMBL/GenBank/DDBJ whole genome shotgun (WGS) entry which is preliminary data.</text>
</comment>
<organism evidence="1 3">
    <name type="scientific">Pseudomonas putida</name>
    <name type="common">Arthrobacter siderocapsulatus</name>
    <dbReference type="NCBI Taxonomy" id="303"/>
    <lineage>
        <taxon>Bacteria</taxon>
        <taxon>Pseudomonadati</taxon>
        <taxon>Pseudomonadota</taxon>
        <taxon>Gammaproteobacteria</taxon>
        <taxon>Pseudomonadales</taxon>
        <taxon>Pseudomonadaceae</taxon>
        <taxon>Pseudomonas</taxon>
    </lineage>
</organism>
<dbReference type="EMBL" id="RJAI01000059">
    <property type="protein sequence ID" value="RNF84045.1"/>
    <property type="molecule type" value="Genomic_DNA"/>
</dbReference>
<dbReference type="RefSeq" id="WP_015270493.1">
    <property type="nucleotide sequence ID" value="NZ_CP007620.1"/>
</dbReference>
<reference evidence="2 4" key="2">
    <citation type="submission" date="2018-10" db="EMBL/GenBank/DDBJ databases">
        <title>An outbreak of IMP-63 producing strain in France.</title>
        <authorList>
            <person name="Bour M."/>
            <person name="Liapis E."/>
            <person name="Plesiat P."/>
        </authorList>
    </citation>
    <scope>NUCLEOTIDE SEQUENCE [LARGE SCALE GENOMIC DNA]</scope>
    <source>
        <strain evidence="2 4">12917</strain>
    </source>
</reference>
<proteinExistence type="predicted"/>
<evidence type="ECO:0000313" key="1">
    <source>
        <dbReference type="EMBL" id="KPM61329.1"/>
    </source>
</evidence>
<dbReference type="PATRIC" id="fig|303.167.peg.3264"/>
<evidence type="ECO:0000313" key="4">
    <source>
        <dbReference type="Proteomes" id="UP000278162"/>
    </source>
</evidence>
<dbReference type="Proteomes" id="UP000050437">
    <property type="component" value="Unassembled WGS sequence"/>
</dbReference>
<sequence>MASTHRRSAPGLIDQARAEPHRFEFFQLVRLLRLHYSRTGRMDLATRPHEDPLRFRTQLSLAFPASEVSDLHFEREGKVSPAGLPLSEVQVTFMGLVGPSGVLPRPYTELLLERHVQYRDDAAHAFLDIFSHRMTTLFYEAWQKYKFHIEHERNGTSGFDGYLLNLVGLGPRAQQLKFEQQPTALRRELFSYFAGLLSQKPRNALNLERMLGFYFSLPIKVRQFAGRWLHLQPEQCTQLGRRNAQLGHSAVAGNRVWDYQSCIRIELGPLSLADYQRFQPGTACYRKLVELVRFYIGAELDFEIAPRLKREAVPRAQLGRSGNVALGWLGWLKRPGRDAEPSRCAVFHIPYDGVAL</sequence>
<reference evidence="1 3" key="1">
    <citation type="submission" date="2015-10" db="EMBL/GenBank/DDBJ databases">
        <title>Pseudomonas putida clinical strains.</title>
        <authorList>
            <person name="Molina L."/>
            <person name="Udaondo Z."/>
        </authorList>
    </citation>
    <scope>NUCLEOTIDE SEQUENCE [LARGE SCALE GENOMIC DNA]</scope>
    <source>
        <strain evidence="1 3">HB13667</strain>
    </source>
</reference>
<dbReference type="EMBL" id="LKKS01000115">
    <property type="protein sequence ID" value="KPM61329.1"/>
    <property type="molecule type" value="Genomic_DNA"/>
</dbReference>